<sequence>MLIGFLAVFTFPRFTHATKMDAFGIRLLFCLLLIISAEEFSQLFIESRSFSFDDLSTNWIG</sequence>
<comment type="caution">
    <text evidence="1">The sequence shown here is derived from an EMBL/GenBank/DDBJ whole genome shotgun (WGS) entry which is preliminary data.</text>
</comment>
<dbReference type="Proteomes" id="UP000214596">
    <property type="component" value="Unassembled WGS sequence"/>
</dbReference>
<reference evidence="1 2" key="1">
    <citation type="journal article" date="2017" name="Appl. Environ. Microbiol.">
        <title>Parallel evolution of two clades of a major Atlantic endemic Vibrio parahaemolyticus pathogen lineage by independent acquisition of related pathogenicity islands.</title>
        <authorList>
            <person name="Xu F."/>
            <person name="Gonzalez-Escalona N."/>
            <person name="Drees K.P."/>
            <person name="Sebra R.P."/>
            <person name="Cooper V.S."/>
            <person name="Jones S.H."/>
            <person name="Whistler C.A."/>
        </authorList>
    </citation>
    <scope>NUCLEOTIDE SEQUENCE [LARGE SCALE GENOMIC DNA]</scope>
    <source>
        <strain evidence="1 2">MAVP-3</strain>
    </source>
</reference>
<evidence type="ECO:0000313" key="2">
    <source>
        <dbReference type="Proteomes" id="UP000214596"/>
    </source>
</evidence>
<gene>
    <name evidence="1" type="ORF">CA163_40255</name>
</gene>
<proteinExistence type="predicted"/>
<feature type="non-terminal residue" evidence="1">
    <location>
        <position position="61"/>
    </location>
</feature>
<dbReference type="AlphaFoldDB" id="A0A227GC99"/>
<protein>
    <submittedName>
        <fullName evidence="1">Antibiotic resistance protein VanZ</fullName>
    </submittedName>
</protein>
<dbReference type="STRING" id="670.ACZ92_02510"/>
<accession>A0A227GC99</accession>
<dbReference type="EMBL" id="NIXT01005749">
    <property type="protein sequence ID" value="OXD91487.1"/>
    <property type="molecule type" value="Genomic_DNA"/>
</dbReference>
<evidence type="ECO:0000313" key="1">
    <source>
        <dbReference type="EMBL" id="OXD91487.1"/>
    </source>
</evidence>
<organism evidence="1 2">
    <name type="scientific">Vibrio parahaemolyticus</name>
    <dbReference type="NCBI Taxonomy" id="670"/>
    <lineage>
        <taxon>Bacteria</taxon>
        <taxon>Pseudomonadati</taxon>
        <taxon>Pseudomonadota</taxon>
        <taxon>Gammaproteobacteria</taxon>
        <taxon>Vibrionales</taxon>
        <taxon>Vibrionaceae</taxon>
        <taxon>Vibrio</taxon>
    </lineage>
</organism>
<dbReference type="NCBIfam" id="NF037970">
    <property type="entry name" value="vanZ_1"/>
    <property type="match status" value="1"/>
</dbReference>
<name>A0A227GC99_VIBPH</name>